<gene>
    <name evidence="2" type="ORF">AG1IA_00653</name>
</gene>
<proteinExistence type="predicted"/>
<evidence type="ECO:0000313" key="2">
    <source>
        <dbReference type="EMBL" id="ELU45311.1"/>
    </source>
</evidence>
<comment type="caution">
    <text evidence="2">The sequence shown here is derived from an EMBL/GenBank/DDBJ whole genome shotgun (WGS) entry which is preliminary data.</text>
</comment>
<accession>L8X4V1</accession>
<name>L8X4V1_THACA</name>
<keyword evidence="1" id="KW-0472">Membrane</keyword>
<dbReference type="HOGENOM" id="CLU_2063052_0_0_1"/>
<dbReference type="Proteomes" id="UP000011668">
    <property type="component" value="Unassembled WGS sequence"/>
</dbReference>
<dbReference type="EMBL" id="AFRT01000103">
    <property type="protein sequence ID" value="ELU45311.1"/>
    <property type="molecule type" value="Genomic_DNA"/>
</dbReference>
<feature type="transmembrane region" description="Helical" evidence="1">
    <location>
        <begin position="66"/>
        <end position="87"/>
    </location>
</feature>
<keyword evidence="1" id="KW-0812">Transmembrane</keyword>
<evidence type="ECO:0000313" key="3">
    <source>
        <dbReference type="Proteomes" id="UP000011668"/>
    </source>
</evidence>
<evidence type="ECO:0000256" key="1">
    <source>
        <dbReference type="SAM" id="Phobius"/>
    </source>
</evidence>
<organism evidence="2 3">
    <name type="scientific">Thanatephorus cucumeris (strain AG1-IA)</name>
    <name type="common">Rice sheath blight fungus</name>
    <name type="synonym">Rhizoctonia solani</name>
    <dbReference type="NCBI Taxonomy" id="983506"/>
    <lineage>
        <taxon>Eukaryota</taxon>
        <taxon>Fungi</taxon>
        <taxon>Dikarya</taxon>
        <taxon>Basidiomycota</taxon>
        <taxon>Agaricomycotina</taxon>
        <taxon>Agaricomycetes</taxon>
        <taxon>Cantharellales</taxon>
        <taxon>Ceratobasidiaceae</taxon>
        <taxon>Rhizoctonia</taxon>
        <taxon>Rhizoctonia solani AG-1</taxon>
    </lineage>
</organism>
<sequence length="119" mass="13296">MPSVSDICTLIASTKGTSRFFAEAGTYAHSLLAMPRYNQAGLVNQIYSLKSATDPLALYSRHRQSALLLSSALVLVWGILWIVSAYYPVNNQSKIEYRDYQQSRGRAWPIVQKDPIQGT</sequence>
<reference evidence="2 3" key="1">
    <citation type="journal article" date="2013" name="Nat. Commun.">
        <title>The evolution and pathogenic mechanisms of the rice sheath blight pathogen.</title>
        <authorList>
            <person name="Zheng A."/>
            <person name="Lin R."/>
            <person name="Xu L."/>
            <person name="Qin P."/>
            <person name="Tang C."/>
            <person name="Ai P."/>
            <person name="Zhang D."/>
            <person name="Liu Y."/>
            <person name="Sun Z."/>
            <person name="Feng H."/>
            <person name="Wang Y."/>
            <person name="Chen Y."/>
            <person name="Liang X."/>
            <person name="Fu R."/>
            <person name="Li Q."/>
            <person name="Zhang J."/>
            <person name="Yu X."/>
            <person name="Xie Z."/>
            <person name="Ding L."/>
            <person name="Guan P."/>
            <person name="Tang J."/>
            <person name="Liang Y."/>
            <person name="Wang S."/>
            <person name="Deng Q."/>
            <person name="Li S."/>
            <person name="Zhu J."/>
            <person name="Wang L."/>
            <person name="Liu H."/>
            <person name="Li P."/>
        </authorList>
    </citation>
    <scope>NUCLEOTIDE SEQUENCE [LARGE SCALE GENOMIC DNA]</scope>
    <source>
        <strain evidence="3">AG-1 IA</strain>
    </source>
</reference>
<dbReference type="AlphaFoldDB" id="L8X4V1"/>
<keyword evidence="1" id="KW-1133">Transmembrane helix</keyword>
<keyword evidence="3" id="KW-1185">Reference proteome</keyword>
<protein>
    <submittedName>
        <fullName evidence="2">Uncharacterized protein</fullName>
    </submittedName>
</protein>